<dbReference type="CDD" id="cd22667">
    <property type="entry name" value="FHA_NBN"/>
    <property type="match status" value="1"/>
</dbReference>
<feature type="domain" description="FHA" evidence="9">
    <location>
        <begin position="47"/>
        <end position="96"/>
    </location>
</feature>
<sequence>MRVSKNSRWKNVSRNIKTKLPLAIQIMLFSLTNTHTGTKFYLLQTKYEVGRKNCSFLIENDVSISRKHAVIEVQDDKVTVTDAGSKYKSLLNGKSMEPNVACVLKHGDEIQFGVYNSKFRLEREKYVTTATRLPGAEKIQLKNDIEAVRGSYVEDWSHDCTHLTVKEIALTVKVLYALIDDKPIVLPQYWTKLKDHVRSGEEFPKVENYNNPPVSGTLLSRVEWKRGINRRNMFKNKLFIFLTENNKQIMEGVIARLGGTSIAWEKKPMPLQDIEKSPKQIIVVQPLEKTQNSSFQELVELVSKRGQRLIPQQEIALAVVSGNCEKDCNPEFDRASEVFCNVSKCAPSQSTVLAQNTEDQAYSQDLCNVKKEKPDIVIRATYSPENNTTKSEKAPSSVDDIMEENQREIFKRPNDAPLTNASKKIRTEDIEWISGNSSRNEPVEIVQPKATETQDTTPVNAQKRKASDDSDEENSATENPFLKIGKKTKRQDKNHPFKTLTRSSKEDLQPDLRMNPFWSSRSAPKVKKEGEDKNTAKVLSSTANTSVLEQPSLEYSRIKTTDENLNATWISKNGQSTCVEVKEELQCQDDDYIIEFRNQFRDKVVIECFAKVIEKRNNDITDRVDSSVSNGRVNFKKFRKVLPLHPQRSSIMNQTVMATVTLGSQAAPSVEPVQVFNDNSDGDIANVRPVKRSVKKIVL</sequence>
<evidence type="ECO:0000256" key="5">
    <source>
        <dbReference type="ARBA" id="ARBA00023204"/>
    </source>
</evidence>
<dbReference type="SUPFAM" id="SSF49879">
    <property type="entry name" value="SMAD/FHA domain"/>
    <property type="match status" value="1"/>
</dbReference>
<evidence type="ECO:0000256" key="6">
    <source>
        <dbReference type="ARBA" id="ARBA00023242"/>
    </source>
</evidence>
<dbReference type="InterPro" id="IPR008984">
    <property type="entry name" value="SMAD_FHA_dom_sf"/>
</dbReference>
<evidence type="ECO:0000256" key="3">
    <source>
        <dbReference type="ARBA" id="ARBA00022454"/>
    </source>
</evidence>
<evidence type="ECO:0000313" key="11">
    <source>
        <dbReference type="Proteomes" id="UP001152888"/>
    </source>
</evidence>
<evidence type="ECO:0000256" key="2">
    <source>
        <dbReference type="ARBA" id="ARBA00004286"/>
    </source>
</evidence>
<keyword evidence="4" id="KW-0227">DNA damage</keyword>
<dbReference type="Gene3D" id="3.40.50.10190">
    <property type="entry name" value="BRCT domain"/>
    <property type="match status" value="1"/>
</dbReference>
<evidence type="ECO:0000256" key="1">
    <source>
        <dbReference type="ARBA" id="ARBA00004123"/>
    </source>
</evidence>
<dbReference type="Gene3D" id="3.40.50.10980">
    <property type="entry name" value="Nibrin, BRCT2 domain"/>
    <property type="match status" value="1"/>
</dbReference>
<comment type="subcellular location">
    <subcellularLocation>
        <location evidence="2">Chromosome</location>
    </subcellularLocation>
    <subcellularLocation>
        <location evidence="1">Nucleus</location>
    </subcellularLocation>
</comment>
<evidence type="ECO:0000256" key="8">
    <source>
        <dbReference type="SAM" id="MobiDB-lite"/>
    </source>
</evidence>
<proteinExistence type="inferred from homology"/>
<dbReference type="Gene3D" id="2.60.200.20">
    <property type="match status" value="1"/>
</dbReference>
<evidence type="ECO:0000256" key="4">
    <source>
        <dbReference type="ARBA" id="ARBA00022763"/>
    </source>
</evidence>
<feature type="region of interest" description="Disordered" evidence="8">
    <location>
        <begin position="433"/>
        <end position="535"/>
    </location>
</feature>
<dbReference type="GO" id="GO:0005694">
    <property type="term" value="C:chromosome"/>
    <property type="evidence" value="ECO:0007669"/>
    <property type="project" value="UniProtKB-SubCell"/>
</dbReference>
<dbReference type="Proteomes" id="UP001152888">
    <property type="component" value="Unassembled WGS sequence"/>
</dbReference>
<dbReference type="GO" id="GO:0000724">
    <property type="term" value="P:double-strand break repair via homologous recombination"/>
    <property type="evidence" value="ECO:0007669"/>
    <property type="project" value="TreeGrafter"/>
</dbReference>
<evidence type="ECO:0000259" key="9">
    <source>
        <dbReference type="PROSITE" id="PS50006"/>
    </source>
</evidence>
<keyword evidence="11" id="KW-1185">Reference proteome</keyword>
<dbReference type="AlphaFoldDB" id="A0A9P0JLU4"/>
<dbReference type="PANTHER" id="PTHR12162">
    <property type="entry name" value="NIBRIN-RELATED"/>
    <property type="match status" value="1"/>
</dbReference>
<dbReference type="InterPro" id="IPR032429">
    <property type="entry name" value="Nibrin_BRCT2"/>
</dbReference>
<dbReference type="CDD" id="cd17741">
    <property type="entry name" value="BRCT_nibrin"/>
    <property type="match status" value="1"/>
</dbReference>
<reference evidence="10" key="1">
    <citation type="submission" date="2022-03" db="EMBL/GenBank/DDBJ databases">
        <authorList>
            <person name="Sayadi A."/>
        </authorList>
    </citation>
    <scope>NUCLEOTIDE SEQUENCE</scope>
</reference>
<dbReference type="InterPro" id="IPR036420">
    <property type="entry name" value="BRCT_dom_sf"/>
</dbReference>
<dbReference type="GO" id="GO:0030870">
    <property type="term" value="C:Mre11 complex"/>
    <property type="evidence" value="ECO:0007669"/>
    <property type="project" value="InterPro"/>
</dbReference>
<dbReference type="InterPro" id="IPR040227">
    <property type="entry name" value="Nibrin-rel"/>
</dbReference>
<dbReference type="InterPro" id="IPR000253">
    <property type="entry name" value="FHA_dom"/>
</dbReference>
<organism evidence="10 11">
    <name type="scientific">Acanthoscelides obtectus</name>
    <name type="common">Bean weevil</name>
    <name type="synonym">Bruchus obtectus</name>
    <dbReference type="NCBI Taxonomy" id="200917"/>
    <lineage>
        <taxon>Eukaryota</taxon>
        <taxon>Metazoa</taxon>
        <taxon>Ecdysozoa</taxon>
        <taxon>Arthropoda</taxon>
        <taxon>Hexapoda</taxon>
        <taxon>Insecta</taxon>
        <taxon>Pterygota</taxon>
        <taxon>Neoptera</taxon>
        <taxon>Endopterygota</taxon>
        <taxon>Coleoptera</taxon>
        <taxon>Polyphaga</taxon>
        <taxon>Cucujiformia</taxon>
        <taxon>Chrysomeloidea</taxon>
        <taxon>Chrysomelidae</taxon>
        <taxon>Bruchinae</taxon>
        <taxon>Bruchini</taxon>
        <taxon>Acanthoscelides</taxon>
    </lineage>
</organism>
<evidence type="ECO:0000256" key="7">
    <source>
        <dbReference type="ARBA" id="ARBA00044757"/>
    </source>
</evidence>
<feature type="compositionally biased region" description="Basic and acidic residues" evidence="8">
    <location>
        <begin position="526"/>
        <end position="535"/>
    </location>
</feature>
<dbReference type="PANTHER" id="PTHR12162:SF0">
    <property type="entry name" value="NIBRIN"/>
    <property type="match status" value="1"/>
</dbReference>
<gene>
    <name evidence="10" type="ORF">ACAOBT_LOCUS113</name>
</gene>
<dbReference type="Pfam" id="PF00498">
    <property type="entry name" value="FHA"/>
    <property type="match status" value="1"/>
</dbReference>
<comment type="similarity">
    <text evidence="7">Belongs to the Nibrin family.</text>
</comment>
<dbReference type="Pfam" id="PF16508">
    <property type="entry name" value="NIBRIN_BRCT_II"/>
    <property type="match status" value="1"/>
</dbReference>
<protein>
    <recommendedName>
        <fullName evidence="9">FHA domain-containing protein</fullName>
    </recommendedName>
</protein>
<dbReference type="OrthoDB" id="552194at2759"/>
<feature type="compositionally biased region" description="Polar residues" evidence="8">
    <location>
        <begin position="450"/>
        <end position="460"/>
    </location>
</feature>
<keyword evidence="6" id="KW-0539">Nucleus</keyword>
<keyword evidence="3" id="KW-0158">Chromosome</keyword>
<dbReference type="EMBL" id="CAKOFQ010006651">
    <property type="protein sequence ID" value="CAH1953573.1"/>
    <property type="molecule type" value="Genomic_DNA"/>
</dbReference>
<comment type="caution">
    <text evidence="10">The sequence shown here is derived from an EMBL/GenBank/DDBJ whole genome shotgun (WGS) entry which is preliminary data.</text>
</comment>
<evidence type="ECO:0000313" key="10">
    <source>
        <dbReference type="EMBL" id="CAH1953573.1"/>
    </source>
</evidence>
<dbReference type="PROSITE" id="PS50006">
    <property type="entry name" value="FHA_DOMAIN"/>
    <property type="match status" value="1"/>
</dbReference>
<dbReference type="SUPFAM" id="SSF52113">
    <property type="entry name" value="BRCT domain"/>
    <property type="match status" value="1"/>
</dbReference>
<dbReference type="GO" id="GO:0007095">
    <property type="term" value="P:mitotic G2 DNA damage checkpoint signaling"/>
    <property type="evidence" value="ECO:0007669"/>
    <property type="project" value="InterPro"/>
</dbReference>
<accession>A0A9P0JLU4</accession>
<name>A0A9P0JLU4_ACAOB</name>
<dbReference type="InterPro" id="IPR043014">
    <property type="entry name" value="Nibrin_BRCT2_sf"/>
</dbReference>
<keyword evidence="5" id="KW-0234">DNA repair</keyword>
<dbReference type="SMART" id="SM00240">
    <property type="entry name" value="FHA"/>
    <property type="match status" value="1"/>
</dbReference>
<dbReference type="GO" id="GO:0003684">
    <property type="term" value="F:damaged DNA binding"/>
    <property type="evidence" value="ECO:0007669"/>
    <property type="project" value="TreeGrafter"/>
</dbReference>